<sequence length="62" mass="7082">MFDNPPEPLPDSPHQRMLDFLAESDAVTAHVVPTDPDWDAMIDRINRVLENEDGMHLIGQDR</sequence>
<reference evidence="2" key="1">
    <citation type="journal article" date="2019" name="Int. J. Syst. Evol. Microbiol.">
        <title>The Global Catalogue of Microorganisms (GCM) 10K type strain sequencing project: providing services to taxonomists for standard genome sequencing and annotation.</title>
        <authorList>
            <consortium name="The Broad Institute Genomics Platform"/>
            <consortium name="The Broad Institute Genome Sequencing Center for Infectious Disease"/>
            <person name="Wu L."/>
            <person name="Ma J."/>
        </authorList>
    </citation>
    <scope>NUCLEOTIDE SEQUENCE [LARGE SCALE GENOMIC DNA]</scope>
    <source>
        <strain evidence="2">JCM 31290</strain>
    </source>
</reference>
<dbReference type="RefSeq" id="WP_031050375.1">
    <property type="nucleotide sequence ID" value="NZ_BAABET010000024.1"/>
</dbReference>
<dbReference type="EMBL" id="BAABET010000024">
    <property type="protein sequence ID" value="GAA4341100.1"/>
    <property type="molecule type" value="Genomic_DNA"/>
</dbReference>
<accession>A0ABP8HLT7</accession>
<gene>
    <name evidence="1" type="ORF">GCM10023086_77180</name>
</gene>
<organism evidence="1 2">
    <name type="scientific">Streptomyces venetus</name>
    <dbReference type="NCBI Taxonomy" id="1701086"/>
    <lineage>
        <taxon>Bacteria</taxon>
        <taxon>Bacillati</taxon>
        <taxon>Actinomycetota</taxon>
        <taxon>Actinomycetes</taxon>
        <taxon>Kitasatosporales</taxon>
        <taxon>Streptomycetaceae</taxon>
        <taxon>Streptomyces</taxon>
    </lineage>
</organism>
<evidence type="ECO:0000313" key="1">
    <source>
        <dbReference type="EMBL" id="GAA4341100.1"/>
    </source>
</evidence>
<protein>
    <submittedName>
        <fullName evidence="1">Uncharacterized protein</fullName>
    </submittedName>
</protein>
<comment type="caution">
    <text evidence="1">The sequence shown here is derived from an EMBL/GenBank/DDBJ whole genome shotgun (WGS) entry which is preliminary data.</text>
</comment>
<keyword evidence="2" id="KW-1185">Reference proteome</keyword>
<evidence type="ECO:0000313" key="2">
    <source>
        <dbReference type="Proteomes" id="UP001501115"/>
    </source>
</evidence>
<proteinExistence type="predicted"/>
<dbReference type="Proteomes" id="UP001501115">
    <property type="component" value="Unassembled WGS sequence"/>
</dbReference>
<name>A0ABP8HLT7_9ACTN</name>